<feature type="signal peptide" evidence="1">
    <location>
        <begin position="1"/>
        <end position="29"/>
    </location>
</feature>
<keyword evidence="1" id="KW-0732">Signal</keyword>
<dbReference type="RefSeq" id="WP_212993757.1">
    <property type="nucleotide sequence ID" value="NZ_BAABEA010000016.1"/>
</dbReference>
<dbReference type="AlphaFoldDB" id="A0A919VX23"/>
<accession>A0A919VX23</accession>
<proteinExistence type="predicted"/>
<evidence type="ECO:0000313" key="2">
    <source>
        <dbReference type="EMBL" id="GIM78145.1"/>
    </source>
</evidence>
<gene>
    <name evidence="2" type="ORF">Aau02nite_79430</name>
</gene>
<sequence length="150" mass="16255">MRIPRQLAACLLAAAVAGGAAVAPAPALASVNGPEPVTTWLAAVEPGEPAWVNVFWTTGRKICDVRVTVRAPKVDVRYPSNTGDHSSFSQTTDLRSQRVDHTAIQVTARHRKRVFVPLAATITYTDCGRKAVEQAETFRLTLPVLKSRTH</sequence>
<keyword evidence="3" id="KW-1185">Reference proteome</keyword>
<name>A0A919VX23_9ACTN</name>
<dbReference type="EMBL" id="BOQL01000072">
    <property type="protein sequence ID" value="GIM78145.1"/>
    <property type="molecule type" value="Genomic_DNA"/>
</dbReference>
<comment type="caution">
    <text evidence="2">The sequence shown here is derived from an EMBL/GenBank/DDBJ whole genome shotgun (WGS) entry which is preliminary data.</text>
</comment>
<organism evidence="2 3">
    <name type="scientific">Actinoplanes auranticolor</name>
    <dbReference type="NCBI Taxonomy" id="47988"/>
    <lineage>
        <taxon>Bacteria</taxon>
        <taxon>Bacillati</taxon>
        <taxon>Actinomycetota</taxon>
        <taxon>Actinomycetes</taxon>
        <taxon>Micromonosporales</taxon>
        <taxon>Micromonosporaceae</taxon>
        <taxon>Actinoplanes</taxon>
    </lineage>
</organism>
<reference evidence="2" key="1">
    <citation type="submission" date="2021-03" db="EMBL/GenBank/DDBJ databases">
        <title>Whole genome shotgun sequence of Actinoplanes auranticolor NBRC 12245.</title>
        <authorList>
            <person name="Komaki H."/>
            <person name="Tamura T."/>
        </authorList>
    </citation>
    <scope>NUCLEOTIDE SEQUENCE</scope>
    <source>
        <strain evidence="2">NBRC 12245</strain>
    </source>
</reference>
<evidence type="ECO:0000313" key="3">
    <source>
        <dbReference type="Proteomes" id="UP000681340"/>
    </source>
</evidence>
<protein>
    <submittedName>
        <fullName evidence="2">Uncharacterized protein</fullName>
    </submittedName>
</protein>
<dbReference type="Proteomes" id="UP000681340">
    <property type="component" value="Unassembled WGS sequence"/>
</dbReference>
<evidence type="ECO:0000256" key="1">
    <source>
        <dbReference type="SAM" id="SignalP"/>
    </source>
</evidence>
<feature type="chain" id="PRO_5037341206" evidence="1">
    <location>
        <begin position="30"/>
        <end position="150"/>
    </location>
</feature>